<sequence length="236" mass="26801">MAIQAGMGFSRIIILVGAASQRIELIRATLAALHAFLSWIPLGYIFESPLLETLLKFFPMPSYHNLTLQCLTEVTLALRGVDMSFLIKNVTNSYLSSFHWHSCRLFFQLLQIYHMQMALPRSSVMNAVKSSGNAAFSAKRQALLKGKNASPMWDRLVFNKIKEKLGGRVRFMVSGDSLLSPDFMDFLKGLQMGITLPQFLLSIDGRRKCKNCNLYAVKKDPLRIQIKPKKRQRFPV</sequence>
<dbReference type="Proteomes" id="UP001055811">
    <property type="component" value="Linkage Group LG06"/>
</dbReference>
<comment type="caution">
    <text evidence="1">The sequence shown here is derived from an EMBL/GenBank/DDBJ whole genome shotgun (WGS) entry which is preliminary data.</text>
</comment>
<name>A0ACB9BMZ5_CICIN</name>
<reference evidence="2" key="1">
    <citation type="journal article" date="2022" name="Mol. Ecol. Resour.">
        <title>The genomes of chicory, endive, great burdock and yacon provide insights into Asteraceae palaeo-polyploidization history and plant inulin production.</title>
        <authorList>
            <person name="Fan W."/>
            <person name="Wang S."/>
            <person name="Wang H."/>
            <person name="Wang A."/>
            <person name="Jiang F."/>
            <person name="Liu H."/>
            <person name="Zhao H."/>
            <person name="Xu D."/>
            <person name="Zhang Y."/>
        </authorList>
    </citation>
    <scope>NUCLEOTIDE SEQUENCE [LARGE SCALE GENOMIC DNA]</scope>
    <source>
        <strain evidence="2">cv. Punajuju</strain>
    </source>
</reference>
<reference evidence="1 2" key="2">
    <citation type="journal article" date="2022" name="Mol. Ecol. Resour.">
        <title>The genomes of chicory, endive, great burdock and yacon provide insights into Asteraceae paleo-polyploidization history and plant inulin production.</title>
        <authorList>
            <person name="Fan W."/>
            <person name="Wang S."/>
            <person name="Wang H."/>
            <person name="Wang A."/>
            <person name="Jiang F."/>
            <person name="Liu H."/>
            <person name="Zhao H."/>
            <person name="Xu D."/>
            <person name="Zhang Y."/>
        </authorList>
    </citation>
    <scope>NUCLEOTIDE SEQUENCE [LARGE SCALE GENOMIC DNA]</scope>
    <source>
        <strain evidence="2">cv. Punajuju</strain>
        <tissue evidence="1">Leaves</tissue>
    </source>
</reference>
<protein>
    <submittedName>
        <fullName evidence="1">Uncharacterized protein</fullName>
    </submittedName>
</protein>
<evidence type="ECO:0000313" key="1">
    <source>
        <dbReference type="EMBL" id="KAI3723375.1"/>
    </source>
</evidence>
<proteinExistence type="predicted"/>
<gene>
    <name evidence="1" type="ORF">L2E82_34904</name>
</gene>
<organism evidence="1 2">
    <name type="scientific">Cichorium intybus</name>
    <name type="common">Chicory</name>
    <dbReference type="NCBI Taxonomy" id="13427"/>
    <lineage>
        <taxon>Eukaryota</taxon>
        <taxon>Viridiplantae</taxon>
        <taxon>Streptophyta</taxon>
        <taxon>Embryophyta</taxon>
        <taxon>Tracheophyta</taxon>
        <taxon>Spermatophyta</taxon>
        <taxon>Magnoliopsida</taxon>
        <taxon>eudicotyledons</taxon>
        <taxon>Gunneridae</taxon>
        <taxon>Pentapetalae</taxon>
        <taxon>asterids</taxon>
        <taxon>campanulids</taxon>
        <taxon>Asterales</taxon>
        <taxon>Asteraceae</taxon>
        <taxon>Cichorioideae</taxon>
        <taxon>Cichorieae</taxon>
        <taxon>Cichoriinae</taxon>
        <taxon>Cichorium</taxon>
    </lineage>
</organism>
<dbReference type="EMBL" id="CM042014">
    <property type="protein sequence ID" value="KAI3723375.1"/>
    <property type="molecule type" value="Genomic_DNA"/>
</dbReference>
<accession>A0ACB9BMZ5</accession>
<evidence type="ECO:0000313" key="2">
    <source>
        <dbReference type="Proteomes" id="UP001055811"/>
    </source>
</evidence>
<keyword evidence="2" id="KW-1185">Reference proteome</keyword>